<dbReference type="InterPro" id="IPR024432">
    <property type="entry name" value="Put_RecE_PDDEXK-like_dom"/>
</dbReference>
<proteinExistence type="predicted"/>
<dbReference type="RefSeq" id="WP_004246000.1">
    <property type="nucleotide sequence ID" value="NZ_CAXOJF010000017.1"/>
</dbReference>
<dbReference type="GO" id="GO:0004527">
    <property type="term" value="F:exonuclease activity"/>
    <property type="evidence" value="ECO:0007669"/>
    <property type="project" value="UniProtKB-KW"/>
</dbReference>
<protein>
    <submittedName>
        <fullName evidence="2">Phage-related exonuclease</fullName>
        <ecNumber evidence="2">3.1.11.-</ecNumber>
    </submittedName>
</protein>
<name>A0A379FHS6_PROMI</name>
<dbReference type="AlphaFoldDB" id="A0A379FHS6"/>
<dbReference type="EMBL" id="UGTS01000004">
    <property type="protein sequence ID" value="SUC19788.1"/>
    <property type="molecule type" value="Genomic_DNA"/>
</dbReference>
<dbReference type="Pfam" id="PF12684">
    <property type="entry name" value="DUF3799"/>
    <property type="match status" value="1"/>
</dbReference>
<keyword evidence="2" id="KW-0540">Nuclease</keyword>
<evidence type="ECO:0000259" key="1">
    <source>
        <dbReference type="Pfam" id="PF12684"/>
    </source>
</evidence>
<organism evidence="2 3">
    <name type="scientific">Proteus mirabilis</name>
    <dbReference type="NCBI Taxonomy" id="584"/>
    <lineage>
        <taxon>Bacteria</taxon>
        <taxon>Pseudomonadati</taxon>
        <taxon>Pseudomonadota</taxon>
        <taxon>Gammaproteobacteria</taxon>
        <taxon>Enterobacterales</taxon>
        <taxon>Morganellaceae</taxon>
        <taxon>Proteus</taxon>
    </lineage>
</organism>
<dbReference type="EC" id="3.1.11.-" evidence="2"/>
<evidence type="ECO:0000313" key="2">
    <source>
        <dbReference type="EMBL" id="SUC19788.1"/>
    </source>
</evidence>
<evidence type="ECO:0000313" key="3">
    <source>
        <dbReference type="Proteomes" id="UP000254191"/>
    </source>
</evidence>
<keyword evidence="2" id="KW-0269">Exonuclease</keyword>
<dbReference type="Gene3D" id="3.90.320.10">
    <property type="match status" value="1"/>
</dbReference>
<sequence>MKPGIYYDISNEDYHHGLGISKSQLDLISEMPAEYIWSKEAPVDEEKIKALDFGTAIHCLLLEPDEYSKRYKIGPDVNRRTNAGKQEEKEFLEMCEKEGITPITHDDNRKLMLMRDSAMAHPIARWCLEANGVAESSIYWNDEDTDILCRCRPDKLIQEHHWIIDVKSSADIQRFDRSMYEYRYHVQDSFYSDGYKSLTGEAPVFVFLVVSTTIDCGRYPVRVFNLDQQAKDIGRTTYKQNLRTYAECLKTDEWAGIRTLSLPYWAKELRDE</sequence>
<dbReference type="InterPro" id="IPR011604">
    <property type="entry name" value="PDDEXK-like_dom_sf"/>
</dbReference>
<accession>A0A379FHS6</accession>
<gene>
    <name evidence="2" type="primary">recE_1</name>
    <name evidence="2" type="ORF">NCTC11938_01468</name>
</gene>
<reference evidence="2 3" key="1">
    <citation type="submission" date="2018-06" db="EMBL/GenBank/DDBJ databases">
        <authorList>
            <consortium name="Pathogen Informatics"/>
            <person name="Doyle S."/>
        </authorList>
    </citation>
    <scope>NUCLEOTIDE SEQUENCE [LARGE SCALE GENOMIC DNA]</scope>
    <source>
        <strain evidence="2 3">NCTC11938</strain>
    </source>
</reference>
<dbReference type="Proteomes" id="UP000254191">
    <property type="component" value="Unassembled WGS sequence"/>
</dbReference>
<keyword evidence="2" id="KW-0378">Hydrolase</keyword>
<feature type="domain" description="Putative exodeoxyribonuclease 8 PDDEXK-like" evidence="1">
    <location>
        <begin position="21"/>
        <end position="255"/>
    </location>
</feature>